<proteinExistence type="predicted"/>
<dbReference type="EMBL" id="JABEQB010000008">
    <property type="protein sequence ID" value="NNG66413.1"/>
    <property type="molecule type" value="Genomic_DNA"/>
</dbReference>
<name>A0A7Y2PLT1_9THEO</name>
<sequence length="249" mass="28703">MIYDVKIFLSTPIAFQTKKKIQPIHFDGLLTALAVFKDGILDNPIPQSASEVNLPLARVGSEKKIWKASCMKIDPLKSKVYRDIWTGSTSWVDFIPFKGTLNPTSGIFRAKAGILMLLVTPYIQFYFDTDNINEVIRLLDDLTHVGSRVSAGYGEVKNIEIRKCKNDYTLIDENGYIARHIPVTELQEKNDPRWNIDFVAYKPPYYFYPFFDMCYVPPIERYWPHKKPEDTIQQILNKINEKKAGVSND</sequence>
<evidence type="ECO:0000313" key="2">
    <source>
        <dbReference type="Proteomes" id="UP000529861"/>
    </source>
</evidence>
<dbReference type="AlphaFoldDB" id="A0A7Y2PLT1"/>
<organism evidence="1 2">
    <name type="scientific">Caldanaerobacter subterraneus</name>
    <dbReference type="NCBI Taxonomy" id="911092"/>
    <lineage>
        <taxon>Bacteria</taxon>
        <taxon>Bacillati</taxon>
        <taxon>Bacillota</taxon>
        <taxon>Clostridia</taxon>
        <taxon>Thermoanaerobacterales</taxon>
        <taxon>Thermoanaerobacteraceae</taxon>
        <taxon>Caldanaerobacter</taxon>
    </lineage>
</organism>
<comment type="caution">
    <text evidence="1">The sequence shown here is derived from an EMBL/GenBank/DDBJ whole genome shotgun (WGS) entry which is preliminary data.</text>
</comment>
<dbReference type="Proteomes" id="UP000529861">
    <property type="component" value="Unassembled WGS sequence"/>
</dbReference>
<protein>
    <submittedName>
        <fullName evidence="1">Uncharacterized protein</fullName>
    </submittedName>
</protein>
<reference evidence="1 2" key="1">
    <citation type="submission" date="2020-04" db="EMBL/GenBank/DDBJ databases">
        <title>Draft genome sequence of Caldanaerobacter sunterraneus. strain 1523vc isolated from Griffin hot spring, Kamchatka, Russia.</title>
        <authorList>
            <person name="Toshchakov S.V."/>
            <person name="Podosokorskaya O.A."/>
            <person name="Kublanov I.V."/>
            <person name="Korzhenkov A."/>
            <person name="Patrushev M.V."/>
        </authorList>
    </citation>
    <scope>NUCLEOTIDE SEQUENCE [LARGE SCALE GENOMIC DNA]</scope>
    <source>
        <strain evidence="1 2">1523vc</strain>
    </source>
</reference>
<accession>A0A7Y2PLT1</accession>
<dbReference type="RefSeq" id="WP_170270610.1">
    <property type="nucleotide sequence ID" value="NZ_JABEQB010000008.1"/>
</dbReference>
<evidence type="ECO:0000313" key="1">
    <source>
        <dbReference type="EMBL" id="NNG66413.1"/>
    </source>
</evidence>
<gene>
    <name evidence="1" type="ORF">HKI81_04060</name>
</gene>